<organism evidence="2 3">
    <name type="scientific">Penicillium citrinum</name>
    <dbReference type="NCBI Taxonomy" id="5077"/>
    <lineage>
        <taxon>Eukaryota</taxon>
        <taxon>Fungi</taxon>
        <taxon>Dikarya</taxon>
        <taxon>Ascomycota</taxon>
        <taxon>Pezizomycotina</taxon>
        <taxon>Eurotiomycetes</taxon>
        <taxon>Eurotiomycetidae</taxon>
        <taxon>Eurotiales</taxon>
        <taxon>Aspergillaceae</taxon>
        <taxon>Penicillium</taxon>
    </lineage>
</organism>
<reference evidence="2" key="1">
    <citation type="submission" date="2022-11" db="EMBL/GenBank/DDBJ databases">
        <authorList>
            <person name="Petersen C."/>
        </authorList>
    </citation>
    <scope>NUCLEOTIDE SEQUENCE</scope>
    <source>
        <strain evidence="2">IBT 23319</strain>
    </source>
</reference>
<gene>
    <name evidence="2" type="ORF">N7469_008613</name>
</gene>
<evidence type="ECO:0000313" key="3">
    <source>
        <dbReference type="Proteomes" id="UP001147733"/>
    </source>
</evidence>
<feature type="compositionally biased region" description="Low complexity" evidence="1">
    <location>
        <begin position="194"/>
        <end position="211"/>
    </location>
</feature>
<dbReference type="RefSeq" id="XP_056497296.1">
    <property type="nucleotide sequence ID" value="XM_056647531.1"/>
</dbReference>
<dbReference type="Proteomes" id="UP001147733">
    <property type="component" value="Unassembled WGS sequence"/>
</dbReference>
<dbReference type="InterPro" id="IPR039634">
    <property type="entry name" value="Bul1-like"/>
</dbReference>
<dbReference type="OrthoDB" id="2283785at2759"/>
<dbReference type="AlphaFoldDB" id="A0A9W9NMC4"/>
<protein>
    <recommendedName>
        <fullName evidence="4">Bul1 C-terminal domain-containing protein</fullName>
    </recommendedName>
</protein>
<feature type="compositionally biased region" description="Polar residues" evidence="1">
    <location>
        <begin position="276"/>
        <end position="308"/>
    </location>
</feature>
<dbReference type="GeneID" id="81386698"/>
<sequence length="441" mass="49369">MTTIDISHTVSLDILLGDPPGSVSRYHYSFHAGDTIKGSIAIRSEVDLPFETLDIFFIGEELTTRHDKNPRQFHHEEYSIPTSVLPPENLIKKHQRYFFPFAFPVPTQLSSTTCQHPITNPLTRQLHLQPPPSFGVPDIAGFGGKLRNDYAPSNCRIIYTLQAQLTRRSLVTDMIQIMLHRTLKIRLKPSSTLALSPPSPSSLSPASSAPAVDPENLNDIDPPPSKTIDIFTKGSKKSESALLGRLTLSIITPPRFDMPIRQAVCLNLHYEREPSKQSQYRTENANQDENNTENLNPQSDVESQSPNLPQIQSLRGSVVATTFFTKTYHASIPQKQKDRFGTKLNYADKILTEFTHAITETTLAWAPDPDQPCHSFVSRLLVPVKLSHHLIISTFHSCRMSRVYTLELRVKIQGAETVELVAPIIIAPAEEIVSPPPYCEV</sequence>
<proteinExistence type="predicted"/>
<dbReference type="Gene3D" id="2.60.40.640">
    <property type="match status" value="1"/>
</dbReference>
<accession>A0A9W9NMC4</accession>
<feature type="region of interest" description="Disordered" evidence="1">
    <location>
        <begin position="194"/>
        <end position="231"/>
    </location>
</feature>
<dbReference type="PANTHER" id="PTHR31904">
    <property type="entry name" value="BYPASS OF STOP CODON PROTEIN 5-RELATED"/>
    <property type="match status" value="1"/>
</dbReference>
<evidence type="ECO:0000313" key="2">
    <source>
        <dbReference type="EMBL" id="KAJ5222373.1"/>
    </source>
</evidence>
<keyword evidence="3" id="KW-1185">Reference proteome</keyword>
<evidence type="ECO:0000256" key="1">
    <source>
        <dbReference type="SAM" id="MobiDB-lite"/>
    </source>
</evidence>
<name>A0A9W9NMC4_PENCI</name>
<comment type="caution">
    <text evidence="2">The sequence shown here is derived from an EMBL/GenBank/DDBJ whole genome shotgun (WGS) entry which is preliminary data.</text>
</comment>
<reference evidence="2" key="2">
    <citation type="journal article" date="2023" name="IMA Fungus">
        <title>Comparative genomic study of the Penicillium genus elucidates a diverse pangenome and 15 lateral gene transfer events.</title>
        <authorList>
            <person name="Petersen C."/>
            <person name="Sorensen T."/>
            <person name="Nielsen M.R."/>
            <person name="Sondergaard T.E."/>
            <person name="Sorensen J.L."/>
            <person name="Fitzpatrick D.A."/>
            <person name="Frisvad J.C."/>
            <person name="Nielsen K.L."/>
        </authorList>
    </citation>
    <scope>NUCLEOTIDE SEQUENCE</scope>
    <source>
        <strain evidence="2">IBT 23319</strain>
    </source>
</reference>
<feature type="region of interest" description="Disordered" evidence="1">
    <location>
        <begin position="273"/>
        <end position="308"/>
    </location>
</feature>
<dbReference type="InterPro" id="IPR014752">
    <property type="entry name" value="Arrestin-like_C"/>
</dbReference>
<evidence type="ECO:0008006" key="4">
    <source>
        <dbReference type="Google" id="ProtNLM"/>
    </source>
</evidence>
<dbReference type="EMBL" id="JAPQKT010000008">
    <property type="protein sequence ID" value="KAJ5222373.1"/>
    <property type="molecule type" value="Genomic_DNA"/>
</dbReference>
<dbReference type="PANTHER" id="PTHR31904:SF1">
    <property type="entry name" value="BYPASS OF STOP CODON PROTEIN 5-RELATED"/>
    <property type="match status" value="1"/>
</dbReference>